<evidence type="ECO:0000313" key="1">
    <source>
        <dbReference type="EMBL" id="TQM78172.1"/>
    </source>
</evidence>
<name>A0A543J5W3_9PSEU</name>
<sequence>MSEHVRGPTLETEIVSRAMAAATALTGELHLRVDDAAVIHNLNMLAL</sequence>
<dbReference type="AlphaFoldDB" id="A0A543J5W3"/>
<accession>A0A543J5W3</accession>
<organism evidence="1 2">
    <name type="scientific">Saccharothrix saharensis</name>
    <dbReference type="NCBI Taxonomy" id="571190"/>
    <lineage>
        <taxon>Bacteria</taxon>
        <taxon>Bacillati</taxon>
        <taxon>Actinomycetota</taxon>
        <taxon>Actinomycetes</taxon>
        <taxon>Pseudonocardiales</taxon>
        <taxon>Pseudonocardiaceae</taxon>
        <taxon>Saccharothrix</taxon>
    </lineage>
</organism>
<evidence type="ECO:0000313" key="2">
    <source>
        <dbReference type="Proteomes" id="UP000316628"/>
    </source>
</evidence>
<dbReference type="EMBL" id="VFPP01000001">
    <property type="protein sequence ID" value="TQM78172.1"/>
    <property type="molecule type" value="Genomic_DNA"/>
</dbReference>
<proteinExistence type="predicted"/>
<dbReference type="Proteomes" id="UP000316628">
    <property type="component" value="Unassembled WGS sequence"/>
</dbReference>
<protein>
    <submittedName>
        <fullName evidence="1">Uncharacterized protein</fullName>
    </submittedName>
</protein>
<gene>
    <name evidence="1" type="ORF">FHX81_0428</name>
</gene>
<comment type="caution">
    <text evidence="1">The sequence shown here is derived from an EMBL/GenBank/DDBJ whole genome shotgun (WGS) entry which is preliminary data.</text>
</comment>
<keyword evidence="2" id="KW-1185">Reference proteome</keyword>
<reference evidence="1 2" key="1">
    <citation type="submission" date="2019-06" db="EMBL/GenBank/DDBJ databases">
        <title>Sequencing the genomes of 1000 actinobacteria strains.</title>
        <authorList>
            <person name="Klenk H.-P."/>
        </authorList>
    </citation>
    <scope>NUCLEOTIDE SEQUENCE [LARGE SCALE GENOMIC DNA]</scope>
    <source>
        <strain evidence="1 2">DSM 45456</strain>
    </source>
</reference>